<gene>
    <name evidence="2" type="ORF">E5288_WYG012029</name>
</gene>
<dbReference type="AlphaFoldDB" id="A0A6B0S5R7"/>
<reference evidence="2" key="1">
    <citation type="submission" date="2019-10" db="EMBL/GenBank/DDBJ databases">
        <title>The sequence and de novo assembly of the wild yak genome.</title>
        <authorList>
            <person name="Liu Y."/>
        </authorList>
    </citation>
    <scope>NUCLEOTIDE SEQUENCE [LARGE SCALE GENOMIC DNA]</scope>
    <source>
        <tissue evidence="2">Blood</tissue>
    </source>
</reference>
<name>A0A6B0S5R7_9CETA</name>
<sequence length="122" mass="13701">MASDCAVPSSSSSFSAEEPESPPGCQTLEWVVSRYAPPSFLHSESSGLSSSQRLRQRHGRGGEIDQWYQCCQMDPSVKAFFINLKTADCIIKKELIACGKNIQRVSVFKYEIKEFEVNFRAE</sequence>
<proteinExistence type="predicted"/>
<protein>
    <submittedName>
        <fullName evidence="2">Uncharacterized protein</fullName>
    </submittedName>
</protein>
<dbReference type="EMBL" id="VBQZ03000212">
    <property type="protein sequence ID" value="MXQ97979.1"/>
    <property type="molecule type" value="Genomic_DNA"/>
</dbReference>
<evidence type="ECO:0000313" key="3">
    <source>
        <dbReference type="Proteomes" id="UP000322234"/>
    </source>
</evidence>
<evidence type="ECO:0000256" key="1">
    <source>
        <dbReference type="SAM" id="MobiDB-lite"/>
    </source>
</evidence>
<accession>A0A6B0S5R7</accession>
<evidence type="ECO:0000313" key="2">
    <source>
        <dbReference type="EMBL" id="MXQ97979.1"/>
    </source>
</evidence>
<comment type="caution">
    <text evidence="2">The sequence shown here is derived from an EMBL/GenBank/DDBJ whole genome shotgun (WGS) entry which is preliminary data.</text>
</comment>
<feature type="region of interest" description="Disordered" evidence="1">
    <location>
        <begin position="1"/>
        <end position="25"/>
    </location>
</feature>
<dbReference type="Proteomes" id="UP000322234">
    <property type="component" value="Unassembled WGS sequence"/>
</dbReference>
<organism evidence="2 3">
    <name type="scientific">Bos mutus</name>
    <name type="common">wild yak</name>
    <dbReference type="NCBI Taxonomy" id="72004"/>
    <lineage>
        <taxon>Eukaryota</taxon>
        <taxon>Metazoa</taxon>
        <taxon>Chordata</taxon>
        <taxon>Craniata</taxon>
        <taxon>Vertebrata</taxon>
        <taxon>Euteleostomi</taxon>
        <taxon>Mammalia</taxon>
        <taxon>Eutheria</taxon>
        <taxon>Laurasiatheria</taxon>
        <taxon>Artiodactyla</taxon>
        <taxon>Ruminantia</taxon>
        <taxon>Pecora</taxon>
        <taxon>Bovidae</taxon>
        <taxon>Bovinae</taxon>
        <taxon>Bos</taxon>
    </lineage>
</organism>
<keyword evidence="3" id="KW-1185">Reference proteome</keyword>